<dbReference type="AlphaFoldDB" id="X0VMV9"/>
<feature type="non-terminal residue" evidence="2">
    <location>
        <position position="1"/>
    </location>
</feature>
<evidence type="ECO:0000259" key="1">
    <source>
        <dbReference type="PROSITE" id="PS51192"/>
    </source>
</evidence>
<evidence type="ECO:0000313" key="2">
    <source>
        <dbReference type="EMBL" id="GAG01891.1"/>
    </source>
</evidence>
<accession>X0VMV9</accession>
<dbReference type="CDD" id="cd17919">
    <property type="entry name" value="DEXHc_Snf"/>
    <property type="match status" value="1"/>
</dbReference>
<dbReference type="InterPro" id="IPR027417">
    <property type="entry name" value="P-loop_NTPase"/>
</dbReference>
<dbReference type="SUPFAM" id="SSF52540">
    <property type="entry name" value="P-loop containing nucleoside triphosphate hydrolases"/>
    <property type="match status" value="1"/>
</dbReference>
<sequence>FLLLETLIEDATSLFSELPNISENIFHPLKQANIGGKNYKEKRCEAKKHEFDFDENTEHRPSFIEKVDGYRKSFQRVRHDSTLTSVTRLSPWDMLLPMLQPPVDFDFIDVLDLPPRCEPYPYQWKGIEFLVERDGALLGDDMGTGKTVQSIIAMRLLFQRGDVKSALIVCPLSVLTHWDRELERWSPNLHVTVVRGNKEHRKYCWYYTTHVWITTYDTLRQDMTSNEAELKDKFDLVILDEAQRVKNPTTGVTKAVRKLKVSYR</sequence>
<dbReference type="Pfam" id="PF00176">
    <property type="entry name" value="SNF2-rel_dom"/>
    <property type="match status" value="1"/>
</dbReference>
<proteinExistence type="predicted"/>
<comment type="caution">
    <text evidence="2">The sequence shown here is derived from an EMBL/GenBank/DDBJ whole genome shotgun (WGS) entry which is preliminary data.</text>
</comment>
<dbReference type="Gene3D" id="3.40.50.10810">
    <property type="entry name" value="Tandem AAA-ATPase domain"/>
    <property type="match status" value="1"/>
</dbReference>
<dbReference type="GO" id="GO:0005524">
    <property type="term" value="F:ATP binding"/>
    <property type="evidence" value="ECO:0007669"/>
    <property type="project" value="InterPro"/>
</dbReference>
<protein>
    <recommendedName>
        <fullName evidence="1">Helicase ATP-binding domain-containing protein</fullName>
    </recommendedName>
</protein>
<dbReference type="PANTHER" id="PTHR45629:SF7">
    <property type="entry name" value="DNA EXCISION REPAIR PROTEIN ERCC-6-RELATED"/>
    <property type="match status" value="1"/>
</dbReference>
<dbReference type="InterPro" id="IPR038718">
    <property type="entry name" value="SNF2-like_sf"/>
</dbReference>
<dbReference type="SMART" id="SM00487">
    <property type="entry name" value="DEXDc"/>
    <property type="match status" value="1"/>
</dbReference>
<organism evidence="2">
    <name type="scientific">marine sediment metagenome</name>
    <dbReference type="NCBI Taxonomy" id="412755"/>
    <lineage>
        <taxon>unclassified sequences</taxon>
        <taxon>metagenomes</taxon>
        <taxon>ecological metagenomes</taxon>
    </lineage>
</organism>
<dbReference type="InterPro" id="IPR050496">
    <property type="entry name" value="SNF2_RAD54_helicase_repair"/>
</dbReference>
<name>X0VMV9_9ZZZZ</name>
<dbReference type="InterPro" id="IPR000330">
    <property type="entry name" value="SNF2_N"/>
</dbReference>
<feature type="domain" description="Helicase ATP-binding" evidence="1">
    <location>
        <begin position="127"/>
        <end position="264"/>
    </location>
</feature>
<dbReference type="PANTHER" id="PTHR45629">
    <property type="entry name" value="SNF2/RAD54 FAMILY MEMBER"/>
    <property type="match status" value="1"/>
</dbReference>
<gene>
    <name evidence="2" type="ORF">S01H1_36111</name>
</gene>
<reference evidence="2" key="1">
    <citation type="journal article" date="2014" name="Front. Microbiol.">
        <title>High frequency of phylogenetically diverse reductive dehalogenase-homologous genes in deep subseafloor sedimentary metagenomes.</title>
        <authorList>
            <person name="Kawai M."/>
            <person name="Futagami T."/>
            <person name="Toyoda A."/>
            <person name="Takaki Y."/>
            <person name="Nishi S."/>
            <person name="Hori S."/>
            <person name="Arai W."/>
            <person name="Tsubouchi T."/>
            <person name="Morono Y."/>
            <person name="Uchiyama I."/>
            <person name="Ito T."/>
            <person name="Fujiyama A."/>
            <person name="Inagaki F."/>
            <person name="Takami H."/>
        </authorList>
    </citation>
    <scope>NUCLEOTIDE SEQUENCE</scope>
    <source>
        <strain evidence="2">Expedition CK06-06</strain>
    </source>
</reference>
<dbReference type="InterPro" id="IPR014001">
    <property type="entry name" value="Helicase_ATP-bd"/>
</dbReference>
<dbReference type="EMBL" id="BARS01022599">
    <property type="protein sequence ID" value="GAG01891.1"/>
    <property type="molecule type" value="Genomic_DNA"/>
</dbReference>
<dbReference type="PROSITE" id="PS51192">
    <property type="entry name" value="HELICASE_ATP_BIND_1"/>
    <property type="match status" value="1"/>
</dbReference>